<dbReference type="CDD" id="cd07338">
    <property type="entry name" value="M48B_HtpX_like"/>
    <property type="match status" value="1"/>
</dbReference>
<keyword evidence="2" id="KW-1003">Cell membrane</keyword>
<dbReference type="GO" id="GO:0004222">
    <property type="term" value="F:metalloendopeptidase activity"/>
    <property type="evidence" value="ECO:0007669"/>
    <property type="project" value="InterPro"/>
</dbReference>
<evidence type="ECO:0000256" key="12">
    <source>
        <dbReference type="SAM" id="Phobius"/>
    </source>
</evidence>
<dbReference type="PANTHER" id="PTHR43221:SF2">
    <property type="entry name" value="PROTEASE HTPX HOMOLOG"/>
    <property type="match status" value="1"/>
</dbReference>
<proteinExistence type="predicted"/>
<dbReference type="GO" id="GO:0046872">
    <property type="term" value="F:metal ion binding"/>
    <property type="evidence" value="ECO:0007669"/>
    <property type="project" value="UniProtKB-KW"/>
</dbReference>
<keyword evidence="6" id="KW-0378">Hydrolase</keyword>
<dbReference type="PANTHER" id="PTHR43221">
    <property type="entry name" value="PROTEASE HTPX"/>
    <property type="match status" value="1"/>
</dbReference>
<evidence type="ECO:0000256" key="10">
    <source>
        <dbReference type="ARBA" id="ARBA00023136"/>
    </source>
</evidence>
<dbReference type="GO" id="GO:0006508">
    <property type="term" value="P:proteolysis"/>
    <property type="evidence" value="ECO:0007669"/>
    <property type="project" value="UniProtKB-KW"/>
</dbReference>
<dbReference type="Pfam" id="PF01435">
    <property type="entry name" value="Peptidase_M48"/>
    <property type="match status" value="1"/>
</dbReference>
<dbReference type="Proteomes" id="UP000440694">
    <property type="component" value="Unassembled WGS sequence"/>
</dbReference>
<reference evidence="14 15" key="1">
    <citation type="submission" date="2019-11" db="EMBL/GenBank/DDBJ databases">
        <title>Identification of a novel strain.</title>
        <authorList>
            <person name="Xu Q."/>
            <person name="Wang G."/>
        </authorList>
    </citation>
    <scope>NUCLEOTIDE SEQUENCE [LARGE SCALE GENOMIC DNA]</scope>
    <source>
        <strain evidence="15">xq</strain>
    </source>
</reference>
<evidence type="ECO:0000256" key="1">
    <source>
        <dbReference type="ARBA" id="ARBA00001947"/>
    </source>
</evidence>
<evidence type="ECO:0000256" key="4">
    <source>
        <dbReference type="ARBA" id="ARBA00022692"/>
    </source>
</evidence>
<feature type="region of interest" description="Disordered" evidence="11">
    <location>
        <begin position="543"/>
        <end position="594"/>
    </location>
</feature>
<dbReference type="Gene3D" id="3.30.2010.10">
    <property type="entry name" value="Metalloproteases ('zincins'), catalytic domain"/>
    <property type="match status" value="1"/>
</dbReference>
<dbReference type="EMBL" id="WMBQ01000001">
    <property type="protein sequence ID" value="MTD93824.1"/>
    <property type="molecule type" value="Genomic_DNA"/>
</dbReference>
<feature type="transmembrane region" description="Helical" evidence="12">
    <location>
        <begin position="153"/>
        <end position="174"/>
    </location>
</feature>
<gene>
    <name evidence="14" type="ORF">GIW81_05690</name>
</gene>
<keyword evidence="15" id="KW-1185">Reference proteome</keyword>
<feature type="domain" description="Peptidase M48" evidence="13">
    <location>
        <begin position="80"/>
        <end position="317"/>
    </location>
</feature>
<evidence type="ECO:0000256" key="9">
    <source>
        <dbReference type="ARBA" id="ARBA00023049"/>
    </source>
</evidence>
<evidence type="ECO:0000256" key="7">
    <source>
        <dbReference type="ARBA" id="ARBA00022833"/>
    </source>
</evidence>
<feature type="transmembrane region" description="Helical" evidence="12">
    <location>
        <begin position="508"/>
        <end position="528"/>
    </location>
</feature>
<keyword evidence="9 14" id="KW-0482">Metalloprotease</keyword>
<evidence type="ECO:0000313" key="14">
    <source>
        <dbReference type="EMBL" id="MTD93824.1"/>
    </source>
</evidence>
<organism evidence="14 15">
    <name type="scientific">Hyphomicrobium album</name>
    <dbReference type="NCBI Taxonomy" id="2665159"/>
    <lineage>
        <taxon>Bacteria</taxon>
        <taxon>Pseudomonadati</taxon>
        <taxon>Pseudomonadota</taxon>
        <taxon>Alphaproteobacteria</taxon>
        <taxon>Hyphomicrobiales</taxon>
        <taxon>Hyphomicrobiaceae</taxon>
        <taxon>Hyphomicrobium</taxon>
    </lineage>
</organism>
<evidence type="ECO:0000256" key="8">
    <source>
        <dbReference type="ARBA" id="ARBA00022989"/>
    </source>
</evidence>
<dbReference type="RefSeq" id="WP_154738326.1">
    <property type="nucleotide sequence ID" value="NZ_WMBQ01000001.1"/>
</dbReference>
<dbReference type="AlphaFoldDB" id="A0A6I3KFY4"/>
<feature type="transmembrane region" description="Helical" evidence="12">
    <location>
        <begin position="186"/>
        <end position="208"/>
    </location>
</feature>
<dbReference type="InterPro" id="IPR050083">
    <property type="entry name" value="HtpX_protease"/>
</dbReference>
<keyword evidence="5" id="KW-0479">Metal-binding</keyword>
<evidence type="ECO:0000259" key="13">
    <source>
        <dbReference type="Pfam" id="PF01435"/>
    </source>
</evidence>
<evidence type="ECO:0000256" key="2">
    <source>
        <dbReference type="ARBA" id="ARBA00022475"/>
    </source>
</evidence>
<sequence length="594" mass="64970">MAKLFFASFVTIGLLLGMVCGVILAGLVYTDSVNLGFAITLTIIINAVIWLISPWISDWSLRWFNKLEFLDDAEVKTRYPAVHQLLHDVARDYSFSAPRIGLIPDRNPTAFTYGLLRSNARIVVTDGIFEFLNEDEQKAVVAHELGHIVNRDFIVMTAAGTLVQILYQVYAASIRSGRSGGKNKGGQALVGIAALVMYYVGIYLLYYLSRTREYLADAFSAERVEARHLASALVKVAYGIVKVEDDESTQSLLQSTRHMGVVDVKNARYSGLEAESDLGDPARASEAMLFDAHNPWARLIELNSTHPLTGMRISALGDIARQKAQSFPDYDLKAAAQRVRLDQGALWGQFWYELGILAVPLGLALLAALLGSWPLIPAAAAIGVLVTLPLRYPSGDARPVTVADLMTNPAASPVVGRLAQLTGKAIGRANPGFIAGEDVIYQDKTGLITADFRSMLGFIGDLFAGWRRVPKHLGQDGKLTGWFRRGMGGYVITKEMNSTAGTLRAQPYFWQAAVSVVVIAVSMVALLAGTGNVARQFGYETHHDTQRQEHHRHRRTVKAPDSSVTPDEADTATPEENSTPSEEGEPYPPQEQPQ</sequence>
<name>A0A6I3KFY4_9HYPH</name>
<accession>A0A6I3KFY4</accession>
<protein>
    <submittedName>
        <fullName evidence="14">M48 family metalloprotease</fullName>
    </submittedName>
</protein>
<keyword evidence="7" id="KW-0862">Zinc</keyword>
<dbReference type="InterPro" id="IPR001915">
    <property type="entry name" value="Peptidase_M48"/>
</dbReference>
<comment type="caution">
    <text evidence="14">The sequence shown here is derived from an EMBL/GenBank/DDBJ whole genome shotgun (WGS) entry which is preliminary data.</text>
</comment>
<evidence type="ECO:0000256" key="3">
    <source>
        <dbReference type="ARBA" id="ARBA00022670"/>
    </source>
</evidence>
<comment type="cofactor">
    <cofactor evidence="1">
        <name>Zn(2+)</name>
        <dbReference type="ChEBI" id="CHEBI:29105"/>
    </cofactor>
</comment>
<evidence type="ECO:0000313" key="15">
    <source>
        <dbReference type="Proteomes" id="UP000440694"/>
    </source>
</evidence>
<evidence type="ECO:0000256" key="11">
    <source>
        <dbReference type="SAM" id="MobiDB-lite"/>
    </source>
</evidence>
<keyword evidence="3 14" id="KW-0645">Protease</keyword>
<evidence type="ECO:0000256" key="6">
    <source>
        <dbReference type="ARBA" id="ARBA00022801"/>
    </source>
</evidence>
<feature type="transmembrane region" description="Helical" evidence="12">
    <location>
        <begin position="350"/>
        <end position="369"/>
    </location>
</feature>
<keyword evidence="4 12" id="KW-0812">Transmembrane</keyword>
<feature type="transmembrane region" description="Helical" evidence="12">
    <location>
        <begin position="37"/>
        <end position="56"/>
    </location>
</feature>
<evidence type="ECO:0000256" key="5">
    <source>
        <dbReference type="ARBA" id="ARBA00022723"/>
    </source>
</evidence>
<keyword evidence="8 12" id="KW-1133">Transmembrane helix</keyword>
<keyword evidence="10 12" id="KW-0472">Membrane</keyword>